<name>A0A645E2M0_9ZZZZ</name>
<dbReference type="AlphaFoldDB" id="A0A645E2M0"/>
<evidence type="ECO:0000313" key="1">
    <source>
        <dbReference type="EMBL" id="MPM95638.1"/>
    </source>
</evidence>
<reference evidence="1" key="1">
    <citation type="submission" date="2019-08" db="EMBL/GenBank/DDBJ databases">
        <authorList>
            <person name="Kucharzyk K."/>
            <person name="Murdoch R.W."/>
            <person name="Higgins S."/>
            <person name="Loffler F."/>
        </authorList>
    </citation>
    <scope>NUCLEOTIDE SEQUENCE</scope>
</reference>
<sequence length="47" mass="5105">MGPQADIEIFSGKTGVSACQREKITLVDRVARVGNQLTQENFLVGIN</sequence>
<dbReference type="EMBL" id="VSSQ01042112">
    <property type="protein sequence ID" value="MPM95638.1"/>
    <property type="molecule type" value="Genomic_DNA"/>
</dbReference>
<organism evidence="1">
    <name type="scientific">bioreactor metagenome</name>
    <dbReference type="NCBI Taxonomy" id="1076179"/>
    <lineage>
        <taxon>unclassified sequences</taxon>
        <taxon>metagenomes</taxon>
        <taxon>ecological metagenomes</taxon>
    </lineage>
</organism>
<accession>A0A645E2M0</accession>
<protein>
    <submittedName>
        <fullName evidence="1">Uncharacterized protein</fullName>
    </submittedName>
</protein>
<comment type="caution">
    <text evidence="1">The sequence shown here is derived from an EMBL/GenBank/DDBJ whole genome shotgun (WGS) entry which is preliminary data.</text>
</comment>
<proteinExistence type="predicted"/>
<gene>
    <name evidence="1" type="ORF">SDC9_142793</name>
</gene>